<dbReference type="EMBL" id="FWWV01000015">
    <property type="protein sequence ID" value="SMB84554.1"/>
    <property type="molecule type" value="Genomic_DNA"/>
</dbReference>
<dbReference type="InterPro" id="IPR052028">
    <property type="entry name" value="HipA_Ser/Thr_kinase"/>
</dbReference>
<dbReference type="AlphaFoldDB" id="A0A1W1UV12"/>
<protein>
    <submittedName>
        <fullName evidence="6">Serine/threonine-protein kinase HipA</fullName>
    </submittedName>
</protein>
<sequence>MNRLMIAMNGIEVGLWTKSSDGASQFQYESTWLNHAKARPISLSLPLSEKVYKGSVVYNFFDNLLPDNEQIRSRIQQRFQVATKHPFDLLGAIGHDCVGAIQLYPQGKRPYSVRKIDAVPLSETDIAALLKNYQFSPLGMDNAHQDFRISLAGAQEKTALLYHNKQWCKPLNSTPTSHIMKLPIGIVGQGQLDLSDSCENEWLCLQLLKAFGLPVANAEILYFDDCKVLSVERFDRRWAASGSWLVRLPQEDMCQALAIAPALKYQADGGPSILSILELLKGSTDSLEDRQRFFKAQIIFWLMAAIDGHAKNYSLFLEQGNRYRLTPFYDVISAFPLLKPQGLQRQKIKMAMAWHGKNKHYLWDKIQIRHFLETGRLAGLRPLLVEEILHEVTTNYQSAVEQCQQNLPTGFPSEIAEPILNGVWQQGVRLNG</sequence>
<reference evidence="7" key="1">
    <citation type="submission" date="2017-04" db="EMBL/GenBank/DDBJ databases">
        <authorList>
            <person name="Varghese N."/>
            <person name="Submissions S."/>
        </authorList>
    </citation>
    <scope>NUCLEOTIDE SEQUENCE [LARGE SCALE GENOMIC DNA]</scope>
    <source>
        <strain evidence="7">DSM 23072</strain>
    </source>
</reference>
<evidence type="ECO:0000313" key="7">
    <source>
        <dbReference type="Proteomes" id="UP000192408"/>
    </source>
</evidence>
<evidence type="ECO:0000313" key="6">
    <source>
        <dbReference type="EMBL" id="SMB84554.1"/>
    </source>
</evidence>
<evidence type="ECO:0000256" key="1">
    <source>
        <dbReference type="ARBA" id="ARBA00010164"/>
    </source>
</evidence>
<keyword evidence="2" id="KW-0808">Transferase</keyword>
<name>A0A1W1UV12_9PAST</name>
<feature type="domain" description="HipA N-terminal subdomain 1" evidence="5">
    <location>
        <begin position="5"/>
        <end position="103"/>
    </location>
</feature>
<dbReference type="NCBIfam" id="TIGR03071">
    <property type="entry name" value="couple_hipA"/>
    <property type="match status" value="1"/>
</dbReference>
<comment type="similarity">
    <text evidence="1">Belongs to the HipA Ser/Thr kinase family.</text>
</comment>
<evidence type="ECO:0000259" key="5">
    <source>
        <dbReference type="Pfam" id="PF13657"/>
    </source>
</evidence>
<dbReference type="Proteomes" id="UP000192408">
    <property type="component" value="Unassembled WGS sequence"/>
</dbReference>
<dbReference type="Pfam" id="PF13657">
    <property type="entry name" value="Couple_hipA"/>
    <property type="match status" value="1"/>
</dbReference>
<dbReference type="CDD" id="cd17808">
    <property type="entry name" value="HipA_Ec_like"/>
    <property type="match status" value="1"/>
</dbReference>
<keyword evidence="7" id="KW-1185">Reference proteome</keyword>
<keyword evidence="3 6" id="KW-0418">Kinase</keyword>
<dbReference type="InterPro" id="IPR017508">
    <property type="entry name" value="HipA_N1"/>
</dbReference>
<gene>
    <name evidence="6" type="ORF">SAMN05660772_02307</name>
</gene>
<organism evidence="6 7">
    <name type="scientific">Pasteurella testudinis DSM 23072</name>
    <dbReference type="NCBI Taxonomy" id="1122938"/>
    <lineage>
        <taxon>Bacteria</taxon>
        <taxon>Pseudomonadati</taxon>
        <taxon>Pseudomonadota</taxon>
        <taxon>Gammaproteobacteria</taxon>
        <taxon>Pasteurellales</taxon>
        <taxon>Pasteurellaceae</taxon>
        <taxon>Pasteurella</taxon>
    </lineage>
</organism>
<accession>A0A1W1UV12</accession>
<dbReference type="STRING" id="1122938.SAMN05660772_02307"/>
<dbReference type="RefSeq" id="WP_084256990.1">
    <property type="nucleotide sequence ID" value="NZ_FWWV01000015.1"/>
</dbReference>
<feature type="domain" description="HipA-like C-terminal" evidence="4">
    <location>
        <begin position="149"/>
        <end position="398"/>
    </location>
</feature>
<proteinExistence type="inferred from homology"/>
<evidence type="ECO:0000256" key="2">
    <source>
        <dbReference type="ARBA" id="ARBA00022679"/>
    </source>
</evidence>
<dbReference type="PANTHER" id="PTHR37419">
    <property type="entry name" value="SERINE/THREONINE-PROTEIN KINASE TOXIN HIPA"/>
    <property type="match status" value="1"/>
</dbReference>
<dbReference type="InterPro" id="IPR012893">
    <property type="entry name" value="HipA-like_C"/>
</dbReference>
<dbReference type="PANTHER" id="PTHR37419:SF1">
    <property type="entry name" value="SERINE_THREONINE-PROTEIN KINASE TOXIN HIPA"/>
    <property type="match status" value="1"/>
</dbReference>
<evidence type="ECO:0000259" key="4">
    <source>
        <dbReference type="Pfam" id="PF07804"/>
    </source>
</evidence>
<dbReference type="GO" id="GO:0005829">
    <property type="term" value="C:cytosol"/>
    <property type="evidence" value="ECO:0007669"/>
    <property type="project" value="TreeGrafter"/>
</dbReference>
<dbReference type="Pfam" id="PF07804">
    <property type="entry name" value="HipA_C"/>
    <property type="match status" value="1"/>
</dbReference>
<dbReference type="GO" id="GO:0004674">
    <property type="term" value="F:protein serine/threonine kinase activity"/>
    <property type="evidence" value="ECO:0007669"/>
    <property type="project" value="TreeGrafter"/>
</dbReference>
<evidence type="ECO:0000256" key="3">
    <source>
        <dbReference type="ARBA" id="ARBA00022777"/>
    </source>
</evidence>